<dbReference type="InterPro" id="IPR003961">
    <property type="entry name" value="FN3_dom"/>
</dbReference>
<dbReference type="InterPro" id="IPR036116">
    <property type="entry name" value="FN3_sf"/>
</dbReference>
<name>A0A538SKB9_UNCEI</name>
<feature type="region of interest" description="Disordered" evidence="1">
    <location>
        <begin position="474"/>
        <end position="508"/>
    </location>
</feature>
<evidence type="ECO:0000256" key="2">
    <source>
        <dbReference type="SAM" id="SignalP"/>
    </source>
</evidence>
<dbReference type="InterPro" id="IPR013783">
    <property type="entry name" value="Ig-like_fold"/>
</dbReference>
<evidence type="ECO:0000313" key="5">
    <source>
        <dbReference type="Proteomes" id="UP000320184"/>
    </source>
</evidence>
<organism evidence="4 5">
    <name type="scientific">Eiseniibacteriota bacterium</name>
    <dbReference type="NCBI Taxonomy" id="2212470"/>
    <lineage>
        <taxon>Bacteria</taxon>
        <taxon>Candidatus Eiseniibacteriota</taxon>
    </lineage>
</organism>
<dbReference type="SUPFAM" id="SSF89372">
    <property type="entry name" value="Fucose-specific lectin"/>
    <property type="match status" value="1"/>
</dbReference>
<feature type="chain" id="PRO_5022182022" evidence="2">
    <location>
        <begin position="31"/>
        <end position="1052"/>
    </location>
</feature>
<dbReference type="Gene3D" id="2.60.40.4070">
    <property type="match status" value="1"/>
</dbReference>
<dbReference type="Pfam" id="PF22352">
    <property type="entry name" value="K319L-like_PKD"/>
    <property type="match status" value="1"/>
</dbReference>
<dbReference type="Gene3D" id="2.60.40.10">
    <property type="entry name" value="Immunoglobulins"/>
    <property type="match status" value="2"/>
</dbReference>
<protein>
    <submittedName>
        <fullName evidence="4">T9SS type A sorting domain-containing protein</fullName>
    </submittedName>
</protein>
<comment type="caution">
    <text evidence="4">The sequence shown here is derived from an EMBL/GenBank/DDBJ whole genome shotgun (WGS) entry which is preliminary data.</text>
</comment>
<gene>
    <name evidence="4" type="ORF">E6K73_04805</name>
</gene>
<dbReference type="SUPFAM" id="SSF49265">
    <property type="entry name" value="Fibronectin type III"/>
    <property type="match status" value="1"/>
</dbReference>
<feature type="signal peptide" evidence="2">
    <location>
        <begin position="1"/>
        <end position="30"/>
    </location>
</feature>
<dbReference type="PROSITE" id="PS50853">
    <property type="entry name" value="FN3"/>
    <property type="match status" value="1"/>
</dbReference>
<evidence type="ECO:0000256" key="1">
    <source>
        <dbReference type="SAM" id="MobiDB-lite"/>
    </source>
</evidence>
<dbReference type="PROSITE" id="PS51257">
    <property type="entry name" value="PROKAR_LIPOPROTEIN"/>
    <property type="match status" value="1"/>
</dbReference>
<proteinExistence type="predicted"/>
<evidence type="ECO:0000259" key="3">
    <source>
        <dbReference type="PROSITE" id="PS50853"/>
    </source>
</evidence>
<dbReference type="Proteomes" id="UP000320184">
    <property type="component" value="Unassembled WGS sequence"/>
</dbReference>
<reference evidence="4 5" key="1">
    <citation type="journal article" date="2019" name="Nat. Microbiol.">
        <title>Mediterranean grassland soil C-N compound turnover is dependent on rainfall and depth, and is mediated by genomically divergent microorganisms.</title>
        <authorList>
            <person name="Diamond S."/>
            <person name="Andeer P.F."/>
            <person name="Li Z."/>
            <person name="Crits-Christoph A."/>
            <person name="Burstein D."/>
            <person name="Anantharaman K."/>
            <person name="Lane K.R."/>
            <person name="Thomas B.C."/>
            <person name="Pan C."/>
            <person name="Northen T.R."/>
            <person name="Banfield J.F."/>
        </authorList>
    </citation>
    <scope>NUCLEOTIDE SEQUENCE [LARGE SCALE GENOMIC DNA]</scope>
    <source>
        <strain evidence="4">WS_3</strain>
    </source>
</reference>
<dbReference type="AlphaFoldDB" id="A0A538SKB9"/>
<dbReference type="EMBL" id="VBOT01000053">
    <property type="protein sequence ID" value="TMQ51818.1"/>
    <property type="molecule type" value="Genomic_DNA"/>
</dbReference>
<sequence length="1052" mass="108874">MRDTGSPVAAAGVMAGLAAALLACPAPAGAANVGFEMFSTVAASTGEKPQSKLFYNDGFYWAVLQGPDGVAFYQLVGGAWQRGQFANAVLQSSGNADVKWDGTHLFVLVYGGTVRLYQYTYAAGTRSWVLASGFPVTVPNPSGSETMVLEEDSSGRLWATAEGGGNVNVYYTTTADHRSWSSSIVLRSGIDADDISSIVAFGGDKVGVFWSDQKRDEFGFRVHRDSDPPGTWAAEEVVDHGSGHADDHVNLAFDSQGRVYAITKDAVDHMRVHRRATNGTWTTKTDVIGPGTGTRGIIMVAEQDSKVYILYTRWGVSPERIEYRVADIEALSFGGQTIFISSTKDMNNVSGMKQILPRGSLIAVAENGSKALWNGFGSPGSGGSAPGPPQSLIATLRSSPTRVDLSWGPPSGTVSGYDVYRQADGGSFQKLNSSLVTSLGFTDSSPPQAQLCYEATAVGTNGLEGAPSNTACVDTRPPGSGTIDTRIAAGPDDAEERSDGSVNLTSGDLEMMIDGTPQKVVGLRFTGVSIPAGSSVTRAYVQFQADESQSEATTLSIRGEAADNAAAFTTSSGSLTARLGAGTQAAVSWPGLLPWTAGQVGSDQRTPDLSPVIREIVGRAGWRSGNALALLVTGSGHRTAVSFDGIPGAAALLHVEYTSGSVTNQAPVVNAGPDQVITLPNDAPLDGTVSDDGLPQPPSLVTTWSKASGPGTVTFANAAAVDTRASFSVAGTYLLELRASDGQLVSRDTVAIVGHDIPSSGGGASLETRIAAGPDDAEEHSDGSVSLTSSDLEMMIDGTPQKVVGLRFAGLSIPAGSSVTGAYVQFQADESQSEATTLSIRGEAADNAAAFTTGSGSLTARLGTGTQAAVSWPAILPWTAGQAGTEQRTPDLSPVIQEIVGRPGWRSGNALALLITGSGKRTAVSYDGAASGAAILHLELAASAAESRSAAASGPEASPVPHPASWVAPNPLRRDGELHFSVSRAGPVRIEVFDLRGRRVRTLLDLPSILPGEHQVALDGSGESGAPLGSGVYFYRVLAGGRATSGRFLLVK</sequence>
<keyword evidence="2" id="KW-0732">Signal</keyword>
<accession>A0A538SKB9</accession>
<feature type="domain" description="Fibronectin type-III" evidence="3">
    <location>
        <begin position="388"/>
        <end position="478"/>
    </location>
</feature>
<evidence type="ECO:0000313" key="4">
    <source>
        <dbReference type="EMBL" id="TMQ51818.1"/>
    </source>
</evidence>